<organism evidence="3 4">
    <name type="scientific">Micropruina glycogenica</name>
    <dbReference type="NCBI Taxonomy" id="75385"/>
    <lineage>
        <taxon>Bacteria</taxon>
        <taxon>Bacillati</taxon>
        <taxon>Actinomycetota</taxon>
        <taxon>Actinomycetes</taxon>
        <taxon>Propionibacteriales</taxon>
        <taxon>Nocardioidaceae</taxon>
        <taxon>Micropruina</taxon>
    </lineage>
</organism>
<dbReference type="InterPro" id="IPR015947">
    <property type="entry name" value="PUA-like_sf"/>
</dbReference>
<evidence type="ECO:0000259" key="2">
    <source>
        <dbReference type="Pfam" id="PF01878"/>
    </source>
</evidence>
<reference evidence="3 4" key="1">
    <citation type="submission" date="2018-02" db="EMBL/GenBank/DDBJ databases">
        <authorList>
            <person name="Cohen D.B."/>
            <person name="Kent A.D."/>
        </authorList>
    </citation>
    <scope>NUCLEOTIDE SEQUENCE [LARGE SCALE GENOMIC DNA]</scope>
    <source>
        <strain evidence="3">1</strain>
    </source>
</reference>
<dbReference type="EMBL" id="LT985188">
    <property type="protein sequence ID" value="SPD85241.1"/>
    <property type="molecule type" value="Genomic_DNA"/>
</dbReference>
<feature type="region of interest" description="Disordered" evidence="1">
    <location>
        <begin position="46"/>
        <end position="85"/>
    </location>
</feature>
<gene>
    <name evidence="3" type="ORF">MPLG2_0205</name>
</gene>
<dbReference type="Proteomes" id="UP000238164">
    <property type="component" value="Chromosome 1"/>
</dbReference>
<dbReference type="RefSeq" id="WP_105184529.1">
    <property type="nucleotide sequence ID" value="NZ_BAAAGO010000012.1"/>
</dbReference>
<name>A0A2N9JAQ3_9ACTN</name>
<dbReference type="AlphaFoldDB" id="A0A2N9JAQ3"/>
<dbReference type="Gene3D" id="3.10.590.10">
    <property type="entry name" value="ph1033 like domains"/>
    <property type="match status" value="1"/>
</dbReference>
<accession>A0A2N9JAQ3</accession>
<protein>
    <recommendedName>
        <fullName evidence="2">EVE domain-containing protein</fullName>
    </recommendedName>
</protein>
<evidence type="ECO:0000313" key="3">
    <source>
        <dbReference type="EMBL" id="SPD85241.1"/>
    </source>
</evidence>
<keyword evidence="4" id="KW-1185">Reference proteome</keyword>
<dbReference type="KEGG" id="mgg:MPLG2_0205"/>
<proteinExistence type="predicted"/>
<sequence>MTDRTWVIVLAADDVRAAVADGFVRTSSGKRAVLARMNVGDRLVLYSPRESHPDGPALRAVTGTGEVTGDQPEEVPGQSEAHRRAAHLTSIEPVPLADIREHLKLPLLRFGSVLVTGDQADALWAKVRRRLPRKRRARAPAA</sequence>
<dbReference type="InterPro" id="IPR002740">
    <property type="entry name" value="EVE_domain"/>
</dbReference>
<dbReference type="Pfam" id="PF01878">
    <property type="entry name" value="EVE"/>
    <property type="match status" value="1"/>
</dbReference>
<feature type="domain" description="EVE" evidence="2">
    <location>
        <begin position="6"/>
        <end position="80"/>
    </location>
</feature>
<evidence type="ECO:0000313" key="4">
    <source>
        <dbReference type="Proteomes" id="UP000238164"/>
    </source>
</evidence>
<dbReference type="SUPFAM" id="SSF88697">
    <property type="entry name" value="PUA domain-like"/>
    <property type="match status" value="1"/>
</dbReference>
<evidence type="ECO:0000256" key="1">
    <source>
        <dbReference type="SAM" id="MobiDB-lite"/>
    </source>
</evidence>
<dbReference type="OrthoDB" id="9793567at2"/>